<protein>
    <submittedName>
        <fullName evidence="2">Uncharacterized protein</fullName>
    </submittedName>
</protein>
<name>A0A4D6T844_9CAUD</name>
<dbReference type="Proteomes" id="UP000298784">
    <property type="component" value="Segment"/>
</dbReference>
<gene>
    <name evidence="2" type="primary">1</name>
    <name evidence="2" type="ORF">SEA_AKONI_1</name>
</gene>
<dbReference type="RefSeq" id="YP_009845382.1">
    <property type="nucleotide sequence ID" value="NC_048761.1"/>
</dbReference>
<proteinExistence type="predicted"/>
<reference evidence="2 3" key="1">
    <citation type="submission" date="2019-04" db="EMBL/GenBank/DDBJ databases">
        <authorList>
            <person name="Fakhre F."/>
            <person name="Gonzalez R.M."/>
            <person name="Howells E.K."/>
            <person name="Otero L.A."/>
            <person name="Pegoraro K.N."/>
            <person name="Robichaux K.C."/>
            <person name="Rodier A."/>
            <person name="Sadowski C.L."/>
            <person name="Carter V.P."/>
            <person name="Gray A.D."/>
            <person name="Klein G.C."/>
            <person name="Lebosada C."/>
            <person name="Miklaszewski C.M."/>
            <person name="Sutton S.N."/>
            <person name="Pollenz R.S."/>
            <person name="Garlena R.A."/>
            <person name="Russell D.A."/>
            <person name="Pope W.H."/>
            <person name="Jacobs-Sera D."/>
            <person name="Hatfull G.F."/>
        </authorList>
    </citation>
    <scope>NUCLEOTIDE SEQUENCE [LARGE SCALE GENOMIC DNA]</scope>
</reference>
<accession>A0A4D6T844</accession>
<feature type="compositionally biased region" description="Polar residues" evidence="1">
    <location>
        <begin position="19"/>
        <end position="28"/>
    </location>
</feature>
<evidence type="ECO:0000256" key="1">
    <source>
        <dbReference type="SAM" id="MobiDB-lite"/>
    </source>
</evidence>
<evidence type="ECO:0000313" key="3">
    <source>
        <dbReference type="Proteomes" id="UP000298784"/>
    </source>
</evidence>
<sequence>MPERELSEIERALKRRHNPTNLRFQSTAGEPKRSEDVNGLVLADVDRGRMPLTQEKFVLNENPARVEWERQLRKFVRRLNTRDSAHRITAPMIFEWATGLSIKELAQQEGVADKDPRGGGNTGSANMHLRHLNALLRDYFGKSYKTQIAGRSVGKAYKVNQHFRIENTRPKCLTLWPEWENGTLNP</sequence>
<feature type="region of interest" description="Disordered" evidence="1">
    <location>
        <begin position="16"/>
        <end position="35"/>
    </location>
</feature>
<organism evidence="2 3">
    <name type="scientific">Microbacterium phage Akoni</name>
    <dbReference type="NCBI Taxonomy" id="2565510"/>
    <lineage>
        <taxon>Viruses</taxon>
        <taxon>Duplodnaviria</taxon>
        <taxon>Heunggongvirae</taxon>
        <taxon>Uroviricota</taxon>
        <taxon>Caudoviricetes</taxon>
        <taxon>Eekayvirinae</taxon>
        <taxon>Akonivirus</taxon>
        <taxon>Akonivirus akoni</taxon>
    </lineage>
</organism>
<evidence type="ECO:0000313" key="2">
    <source>
        <dbReference type="EMBL" id="QCG78288.1"/>
    </source>
</evidence>
<dbReference type="KEGG" id="vg:55615796"/>
<keyword evidence="3" id="KW-1185">Reference proteome</keyword>
<dbReference type="EMBL" id="MK757449">
    <property type="protein sequence ID" value="QCG78288.1"/>
    <property type="molecule type" value="Genomic_DNA"/>
</dbReference>
<dbReference type="GeneID" id="55615796"/>